<protein>
    <recommendedName>
        <fullName evidence="5">Pentatricopeptide repeat-containing protein</fullName>
    </recommendedName>
</protein>
<sequence length="86" mass="9487">MQLSGVRPDDITYLSVLSACSHAGLVEQSRRVFKSMVEDGISPRMEHYACMVDLLGRAGLLDEAFNYVSDSPVNPPEACLNHCRCL</sequence>
<gene>
    <name evidence="3" type="ORF">LWI29_034212</name>
</gene>
<evidence type="ECO:0000313" key="4">
    <source>
        <dbReference type="Proteomes" id="UP001168877"/>
    </source>
</evidence>
<dbReference type="EMBL" id="JAUESC010000002">
    <property type="protein sequence ID" value="KAK0606109.1"/>
    <property type="molecule type" value="Genomic_DNA"/>
</dbReference>
<reference evidence="3" key="2">
    <citation type="submission" date="2023-06" db="EMBL/GenBank/DDBJ databases">
        <authorList>
            <person name="Swenson N.G."/>
            <person name="Wegrzyn J.L."/>
            <person name="Mcevoy S.L."/>
        </authorList>
    </citation>
    <scope>NUCLEOTIDE SEQUENCE</scope>
    <source>
        <strain evidence="3">NS2018</strain>
        <tissue evidence="3">Leaf</tissue>
    </source>
</reference>
<keyword evidence="1" id="KW-0677">Repeat</keyword>
<dbReference type="GO" id="GO:0009451">
    <property type="term" value="P:RNA modification"/>
    <property type="evidence" value="ECO:0007669"/>
    <property type="project" value="InterPro"/>
</dbReference>
<dbReference type="InterPro" id="IPR002885">
    <property type="entry name" value="PPR_rpt"/>
</dbReference>
<evidence type="ECO:0000256" key="2">
    <source>
        <dbReference type="PROSITE-ProRule" id="PRU00708"/>
    </source>
</evidence>
<dbReference type="PANTHER" id="PTHR47926:SF544">
    <property type="entry name" value="PENTACOTRIPEPTIDE-REPEAT REGION OF PRORP DOMAIN-CONTAINING PROTEIN"/>
    <property type="match status" value="1"/>
</dbReference>
<proteinExistence type="predicted"/>
<dbReference type="Pfam" id="PF13812">
    <property type="entry name" value="PPR_3"/>
    <property type="match status" value="1"/>
</dbReference>
<organism evidence="3 4">
    <name type="scientific">Acer saccharum</name>
    <name type="common">Sugar maple</name>
    <dbReference type="NCBI Taxonomy" id="4024"/>
    <lineage>
        <taxon>Eukaryota</taxon>
        <taxon>Viridiplantae</taxon>
        <taxon>Streptophyta</taxon>
        <taxon>Embryophyta</taxon>
        <taxon>Tracheophyta</taxon>
        <taxon>Spermatophyta</taxon>
        <taxon>Magnoliopsida</taxon>
        <taxon>eudicotyledons</taxon>
        <taxon>Gunneridae</taxon>
        <taxon>Pentapetalae</taxon>
        <taxon>rosids</taxon>
        <taxon>malvids</taxon>
        <taxon>Sapindales</taxon>
        <taxon>Sapindaceae</taxon>
        <taxon>Hippocastanoideae</taxon>
        <taxon>Acereae</taxon>
        <taxon>Acer</taxon>
    </lineage>
</organism>
<feature type="repeat" description="PPR" evidence="2">
    <location>
        <begin position="9"/>
        <end position="43"/>
    </location>
</feature>
<dbReference type="Proteomes" id="UP001168877">
    <property type="component" value="Unassembled WGS sequence"/>
</dbReference>
<comment type="caution">
    <text evidence="3">The sequence shown here is derived from an EMBL/GenBank/DDBJ whole genome shotgun (WGS) entry which is preliminary data.</text>
</comment>
<dbReference type="InterPro" id="IPR046960">
    <property type="entry name" value="PPR_At4g14850-like_plant"/>
</dbReference>
<dbReference type="Gene3D" id="1.25.40.10">
    <property type="entry name" value="Tetratricopeptide repeat domain"/>
    <property type="match status" value="1"/>
</dbReference>
<dbReference type="PROSITE" id="PS51375">
    <property type="entry name" value="PPR"/>
    <property type="match status" value="1"/>
</dbReference>
<accession>A0AA39TAY6</accession>
<name>A0AA39TAY6_ACESA</name>
<dbReference type="PANTHER" id="PTHR47926">
    <property type="entry name" value="PENTATRICOPEPTIDE REPEAT-CONTAINING PROTEIN"/>
    <property type="match status" value="1"/>
</dbReference>
<keyword evidence="4" id="KW-1185">Reference proteome</keyword>
<dbReference type="InterPro" id="IPR011990">
    <property type="entry name" value="TPR-like_helical_dom_sf"/>
</dbReference>
<dbReference type="GO" id="GO:0003723">
    <property type="term" value="F:RNA binding"/>
    <property type="evidence" value="ECO:0007669"/>
    <property type="project" value="InterPro"/>
</dbReference>
<reference evidence="3" key="1">
    <citation type="journal article" date="2022" name="Plant J.">
        <title>Strategies of tolerance reflected in two North American maple genomes.</title>
        <authorList>
            <person name="McEvoy S.L."/>
            <person name="Sezen U.U."/>
            <person name="Trouern-Trend A."/>
            <person name="McMahon S.M."/>
            <person name="Schaberg P.G."/>
            <person name="Yang J."/>
            <person name="Wegrzyn J.L."/>
            <person name="Swenson N.G."/>
        </authorList>
    </citation>
    <scope>NUCLEOTIDE SEQUENCE</scope>
    <source>
        <strain evidence="3">NS2018</strain>
    </source>
</reference>
<evidence type="ECO:0008006" key="5">
    <source>
        <dbReference type="Google" id="ProtNLM"/>
    </source>
</evidence>
<dbReference type="NCBIfam" id="TIGR00756">
    <property type="entry name" value="PPR"/>
    <property type="match status" value="1"/>
</dbReference>
<evidence type="ECO:0000256" key="1">
    <source>
        <dbReference type="ARBA" id="ARBA00022737"/>
    </source>
</evidence>
<dbReference type="AlphaFoldDB" id="A0AA39TAY6"/>
<evidence type="ECO:0000313" key="3">
    <source>
        <dbReference type="EMBL" id="KAK0606109.1"/>
    </source>
</evidence>